<organism evidence="2 3">
    <name type="scientific">Dovyalis caffra</name>
    <dbReference type="NCBI Taxonomy" id="77055"/>
    <lineage>
        <taxon>Eukaryota</taxon>
        <taxon>Viridiplantae</taxon>
        <taxon>Streptophyta</taxon>
        <taxon>Embryophyta</taxon>
        <taxon>Tracheophyta</taxon>
        <taxon>Spermatophyta</taxon>
        <taxon>Magnoliopsida</taxon>
        <taxon>eudicotyledons</taxon>
        <taxon>Gunneridae</taxon>
        <taxon>Pentapetalae</taxon>
        <taxon>rosids</taxon>
        <taxon>fabids</taxon>
        <taxon>Malpighiales</taxon>
        <taxon>Salicaceae</taxon>
        <taxon>Flacourtieae</taxon>
        <taxon>Dovyalis</taxon>
    </lineage>
</organism>
<accession>A0AAV1QPU2</accession>
<dbReference type="InterPro" id="IPR002160">
    <property type="entry name" value="Prot_inh_Kunz-lg"/>
</dbReference>
<dbReference type="SUPFAM" id="SSF50386">
    <property type="entry name" value="STI-like"/>
    <property type="match status" value="1"/>
</dbReference>
<dbReference type="SMART" id="SM00452">
    <property type="entry name" value="STI"/>
    <property type="match status" value="1"/>
</dbReference>
<dbReference type="PANTHER" id="PTHR33107">
    <property type="entry name" value="KUNITZ TRYPSIN INHIBITOR 2"/>
    <property type="match status" value="1"/>
</dbReference>
<dbReference type="Pfam" id="PF00197">
    <property type="entry name" value="Kunitz_legume"/>
    <property type="match status" value="1"/>
</dbReference>
<name>A0AAV1QPU2_9ROSI</name>
<feature type="chain" id="PRO_5043561663" evidence="1">
    <location>
        <begin position="27"/>
        <end position="218"/>
    </location>
</feature>
<keyword evidence="3" id="KW-1185">Reference proteome</keyword>
<proteinExistence type="predicted"/>
<evidence type="ECO:0000313" key="2">
    <source>
        <dbReference type="EMBL" id="CAK7323623.1"/>
    </source>
</evidence>
<keyword evidence="1" id="KW-0732">Signal</keyword>
<dbReference type="Gene3D" id="2.80.10.50">
    <property type="match status" value="1"/>
</dbReference>
<dbReference type="Proteomes" id="UP001314170">
    <property type="component" value="Unassembled WGS sequence"/>
</dbReference>
<protein>
    <submittedName>
        <fullName evidence="2">Uncharacterized protein</fullName>
    </submittedName>
</protein>
<dbReference type="EMBL" id="CAWUPB010000130">
    <property type="protein sequence ID" value="CAK7323623.1"/>
    <property type="molecule type" value="Genomic_DNA"/>
</dbReference>
<evidence type="ECO:0000256" key="1">
    <source>
        <dbReference type="SAM" id="SignalP"/>
    </source>
</evidence>
<comment type="caution">
    <text evidence="2">The sequence shown here is derived from an EMBL/GenBank/DDBJ whole genome shotgun (WGS) entry which is preliminary data.</text>
</comment>
<dbReference type="CDD" id="cd00178">
    <property type="entry name" value="beta-trefoil_STI"/>
    <property type="match status" value="1"/>
</dbReference>
<sequence>MKTMLLPLSFLLLASTLTLLPEAVHASKNDPVLDMKGSGVLPGIPYYLISGQWPLGGGVVSLGKGANETCPVDVVLLENLCAKGTPVKFTVASGEGFRITDSTDLYVSFDTTSNCTKESMVWKHESINCTSTEFLTIGGVEGEVNTIFRIVNVGGLFGPSYKLVAYKLSSYGLLLSTSNVGVVFNVTTGMRRLALTKKPLTFSFEVALHYDAGLKEVV</sequence>
<dbReference type="PANTHER" id="PTHR33107:SF5">
    <property type="entry name" value="KUNITZ TRYPSIN INHIBITOR 5"/>
    <property type="match status" value="1"/>
</dbReference>
<dbReference type="InterPro" id="IPR011065">
    <property type="entry name" value="Kunitz_inhibitor_STI-like_sf"/>
</dbReference>
<dbReference type="InterPro" id="IPR056368">
    <property type="entry name" value="KTI1"/>
</dbReference>
<reference evidence="2 3" key="1">
    <citation type="submission" date="2024-01" db="EMBL/GenBank/DDBJ databases">
        <authorList>
            <person name="Waweru B."/>
        </authorList>
    </citation>
    <scope>NUCLEOTIDE SEQUENCE [LARGE SCALE GENOMIC DNA]</scope>
</reference>
<gene>
    <name evidence="2" type="ORF">DCAF_LOCUS1252</name>
</gene>
<feature type="signal peptide" evidence="1">
    <location>
        <begin position="1"/>
        <end position="26"/>
    </location>
</feature>
<evidence type="ECO:0000313" key="3">
    <source>
        <dbReference type="Proteomes" id="UP001314170"/>
    </source>
</evidence>
<dbReference type="GO" id="GO:0004866">
    <property type="term" value="F:endopeptidase inhibitor activity"/>
    <property type="evidence" value="ECO:0007669"/>
    <property type="project" value="InterPro"/>
</dbReference>
<dbReference type="AlphaFoldDB" id="A0AAV1QPU2"/>
<dbReference type="PRINTS" id="PR00291">
    <property type="entry name" value="KUNITZINHBTR"/>
</dbReference>